<gene>
    <name evidence="6" type="ORF">EVG20_g1812</name>
</gene>
<dbReference type="PANTHER" id="PTHR28293">
    <property type="entry name" value="NUCLEAR RIM PROTEIN 1"/>
    <property type="match status" value="1"/>
</dbReference>
<sequence>MDLRRIAQTNNIVLPAPLKLELSRQQRRAQLACIPEHTPPAPLPPSHNCEVPADHPFAICKRAIRLGCSEIKKKSSIPIARQREGAWQGAEERDWSWPADHTSEEARSAQEEITSIPSRIAFEISIFPHNLPLPESKTSAYIIGGLMHLINFYVRVTQVSDIPDSDIGWEDMYREDNNVSWFDWTIPMTALLILAACANALYLFTRTRLYHLYTQPDPVASPHARFHRPEAQWGAGDRVQELEVWTPGDFELMLFSVYSPVHALLWMCWNSGNWIKMAFVMAGVGIQLRIMTQTYEALLKDRGIIAAEVMHEYDQKFVYPRVNPIRSDASVQTHEGEVVNVWED</sequence>
<keyword evidence="7" id="KW-1185">Reference proteome</keyword>
<dbReference type="GO" id="GO:0007096">
    <property type="term" value="P:regulation of exit from mitosis"/>
    <property type="evidence" value="ECO:0007669"/>
    <property type="project" value="TreeGrafter"/>
</dbReference>
<feature type="transmembrane region" description="Helical" evidence="5">
    <location>
        <begin position="184"/>
        <end position="204"/>
    </location>
</feature>
<evidence type="ECO:0000313" key="6">
    <source>
        <dbReference type="EMBL" id="TFY71200.1"/>
    </source>
</evidence>
<dbReference type="Pfam" id="PF10332">
    <property type="entry name" value="DUF2418"/>
    <property type="match status" value="1"/>
</dbReference>
<evidence type="ECO:0000313" key="7">
    <source>
        <dbReference type="Proteomes" id="UP000298327"/>
    </source>
</evidence>
<evidence type="ECO:0000256" key="5">
    <source>
        <dbReference type="SAM" id="Phobius"/>
    </source>
</evidence>
<dbReference type="PANTHER" id="PTHR28293:SF1">
    <property type="entry name" value="NUCLEAR RIM PROTEIN 1"/>
    <property type="match status" value="1"/>
</dbReference>
<dbReference type="STRING" id="205917.A0A4Y9ZAL1"/>
<accession>A0A4Y9ZAL1</accession>
<keyword evidence="3 5" id="KW-1133">Transmembrane helix</keyword>
<dbReference type="GO" id="GO:0012505">
    <property type="term" value="C:endomembrane system"/>
    <property type="evidence" value="ECO:0007669"/>
    <property type="project" value="UniProtKB-SubCell"/>
</dbReference>
<name>A0A4Y9ZAL1_9AGAM</name>
<evidence type="ECO:0000256" key="4">
    <source>
        <dbReference type="ARBA" id="ARBA00023136"/>
    </source>
</evidence>
<dbReference type="OrthoDB" id="3363151at2759"/>
<dbReference type="EMBL" id="SEOQ01000062">
    <property type="protein sequence ID" value="TFY71200.1"/>
    <property type="molecule type" value="Genomic_DNA"/>
</dbReference>
<comment type="caution">
    <text evidence="6">The sequence shown here is derived from an EMBL/GenBank/DDBJ whole genome shotgun (WGS) entry which is preliminary data.</text>
</comment>
<protein>
    <submittedName>
        <fullName evidence="6">Uncharacterized protein</fullName>
    </submittedName>
</protein>
<reference evidence="6 7" key="1">
    <citation type="submission" date="2019-02" db="EMBL/GenBank/DDBJ databases">
        <title>Genome sequencing of the rare red list fungi Dentipellis fragilis.</title>
        <authorList>
            <person name="Buettner E."/>
            <person name="Kellner H."/>
        </authorList>
    </citation>
    <scope>NUCLEOTIDE SEQUENCE [LARGE SCALE GENOMIC DNA]</scope>
    <source>
        <strain evidence="6 7">DSM 105465</strain>
    </source>
</reference>
<dbReference type="Proteomes" id="UP000298327">
    <property type="component" value="Unassembled WGS sequence"/>
</dbReference>
<evidence type="ECO:0000256" key="3">
    <source>
        <dbReference type="ARBA" id="ARBA00022989"/>
    </source>
</evidence>
<keyword evidence="4 5" id="KW-0472">Membrane</keyword>
<evidence type="ECO:0000256" key="1">
    <source>
        <dbReference type="ARBA" id="ARBA00004127"/>
    </source>
</evidence>
<dbReference type="AlphaFoldDB" id="A0A4Y9ZAL1"/>
<evidence type="ECO:0000256" key="2">
    <source>
        <dbReference type="ARBA" id="ARBA00022692"/>
    </source>
</evidence>
<keyword evidence="2 5" id="KW-0812">Transmembrane</keyword>
<comment type="subcellular location">
    <subcellularLocation>
        <location evidence="1">Endomembrane system</location>
        <topology evidence="1">Multi-pass membrane protein</topology>
    </subcellularLocation>
</comment>
<proteinExistence type="predicted"/>
<dbReference type="GO" id="GO:0043007">
    <property type="term" value="P:maintenance of rDNA"/>
    <property type="evidence" value="ECO:0007669"/>
    <property type="project" value="TreeGrafter"/>
</dbReference>
<dbReference type="InterPro" id="IPR018819">
    <property type="entry name" value="Nur1/Mug154"/>
</dbReference>
<organism evidence="6 7">
    <name type="scientific">Dentipellis fragilis</name>
    <dbReference type="NCBI Taxonomy" id="205917"/>
    <lineage>
        <taxon>Eukaryota</taxon>
        <taxon>Fungi</taxon>
        <taxon>Dikarya</taxon>
        <taxon>Basidiomycota</taxon>
        <taxon>Agaricomycotina</taxon>
        <taxon>Agaricomycetes</taxon>
        <taxon>Russulales</taxon>
        <taxon>Hericiaceae</taxon>
        <taxon>Dentipellis</taxon>
    </lineage>
</organism>